<feature type="transmembrane region" description="Helical" evidence="10">
    <location>
        <begin position="129"/>
        <end position="147"/>
    </location>
</feature>
<evidence type="ECO:0000256" key="8">
    <source>
        <dbReference type="ARBA" id="ARBA00023170"/>
    </source>
</evidence>
<dbReference type="Proteomes" id="UP000005203">
    <property type="component" value="Linkage group LG2"/>
</dbReference>
<sequence>METKEKDLKQAFYAQPFLKIIGAWPIVIESSLSSKIRKWFIISFSISLQMCIVVPCILVMFLKEKNGRRKINLFMLLTNILNQVFKYVITLNRANELRIAIHEIKKDWLTATPEDRFIFVTNSRIGQRIMLIIAVIMYSSGLGYRMVLPLLKGKIVLPNNVTIRLLPCPTYFTFFNELVSPYYEIIFMLQILAGFFIYTVLSGTIGISLMLSLHMCSLLKILRRKMIDLADGSITSENTMQKRIVDIVEYQTKIKRFLGNTELITQYFCFYEISCNTCLICFIGYCIILEWENRNVIAIVVHFMLLGTCIFVTYIVCYIGQLLLDEVVQTALLQSRVIIYFNMNLYFQSNNLARTCITLNWYHFPTRKARCLILIIIMSNYPVKLTAAKVVDVSLTTFTDVMKAAMGYLNMLREVT</sequence>
<reference evidence="11" key="1">
    <citation type="submission" date="2021-01" db="UniProtKB">
        <authorList>
            <consortium name="EnsemblMetazoa"/>
        </authorList>
    </citation>
    <scope>IDENTIFICATION</scope>
    <source>
        <strain evidence="11">DH4</strain>
    </source>
</reference>
<dbReference type="RefSeq" id="XP_006565943.1">
    <property type="nucleotide sequence ID" value="XM_006565880.3"/>
</dbReference>
<feature type="transmembrane region" description="Helical" evidence="10">
    <location>
        <begin position="297"/>
        <end position="319"/>
    </location>
</feature>
<gene>
    <name evidence="11" type="primary">102655434</name>
    <name evidence="13" type="synonym">LOC102655434</name>
</gene>
<dbReference type="GO" id="GO:0005549">
    <property type="term" value="F:odorant binding"/>
    <property type="evidence" value="ECO:0007669"/>
    <property type="project" value="InterPro"/>
</dbReference>
<dbReference type="GeneID" id="102655434"/>
<evidence type="ECO:0000313" key="12">
    <source>
        <dbReference type="Proteomes" id="UP000005203"/>
    </source>
</evidence>
<organism evidence="11">
    <name type="scientific">Apis mellifera</name>
    <name type="common">Honeybee</name>
    <dbReference type="NCBI Taxonomy" id="7460"/>
    <lineage>
        <taxon>Eukaryota</taxon>
        <taxon>Metazoa</taxon>
        <taxon>Ecdysozoa</taxon>
        <taxon>Arthropoda</taxon>
        <taxon>Hexapoda</taxon>
        <taxon>Insecta</taxon>
        <taxon>Pterygota</taxon>
        <taxon>Neoptera</taxon>
        <taxon>Endopterygota</taxon>
        <taxon>Hymenoptera</taxon>
        <taxon>Apocrita</taxon>
        <taxon>Aculeata</taxon>
        <taxon>Apoidea</taxon>
        <taxon>Anthophila</taxon>
        <taxon>Apidae</taxon>
        <taxon>Apis</taxon>
    </lineage>
</organism>
<evidence type="ECO:0000256" key="10">
    <source>
        <dbReference type="RuleBase" id="RU351113"/>
    </source>
</evidence>
<keyword evidence="7 10" id="KW-0472">Membrane</keyword>
<dbReference type="EnsemblMetazoa" id="XM_006565880">
    <property type="protein sequence ID" value="XP_006565943"/>
    <property type="gene ID" value="LOC102655434"/>
</dbReference>
<keyword evidence="6 10" id="KW-1133">Transmembrane helix</keyword>
<keyword evidence="8 10" id="KW-0675">Receptor</keyword>
<comment type="subcellular location">
    <subcellularLocation>
        <location evidence="1 10">Cell membrane</location>
        <topology evidence="1 10">Multi-pass membrane protein</topology>
    </subcellularLocation>
</comment>
<dbReference type="KEGG" id="ame:102655434"/>
<dbReference type="GO" id="GO:0005886">
    <property type="term" value="C:plasma membrane"/>
    <property type="evidence" value="ECO:0007669"/>
    <property type="project" value="UniProtKB-SubCell"/>
</dbReference>
<evidence type="ECO:0000256" key="5">
    <source>
        <dbReference type="ARBA" id="ARBA00022725"/>
    </source>
</evidence>
<reference evidence="13" key="2">
    <citation type="submission" date="2025-04" db="UniProtKB">
        <authorList>
            <consortium name="RefSeq"/>
        </authorList>
    </citation>
    <scope>IDENTIFICATION</scope>
    <source>
        <strain evidence="13">DH4</strain>
        <tissue evidence="13">Whole body</tissue>
    </source>
</reference>
<keyword evidence="3 10" id="KW-0716">Sensory transduction</keyword>
<comment type="caution">
    <text evidence="10">Lacks conserved residue(s) required for the propagation of feature annotation.</text>
</comment>
<evidence type="ECO:0000256" key="9">
    <source>
        <dbReference type="ARBA" id="ARBA00023224"/>
    </source>
</evidence>
<dbReference type="PANTHER" id="PTHR21137">
    <property type="entry name" value="ODORANT RECEPTOR"/>
    <property type="match status" value="1"/>
</dbReference>
<comment type="similarity">
    <text evidence="10">Belongs to the insect chemoreceptor superfamily. Heteromeric odorant receptor channel (TC 1.A.69) family.</text>
</comment>
<evidence type="ECO:0000313" key="11">
    <source>
        <dbReference type="EnsemblMetazoa" id="XP_006565943"/>
    </source>
</evidence>
<feature type="transmembrane region" description="Helical" evidence="10">
    <location>
        <begin position="40"/>
        <end position="62"/>
    </location>
</feature>
<evidence type="ECO:0000256" key="6">
    <source>
        <dbReference type="ARBA" id="ARBA00022989"/>
    </source>
</evidence>
<dbReference type="PANTHER" id="PTHR21137:SF35">
    <property type="entry name" value="ODORANT RECEPTOR 19A-RELATED"/>
    <property type="match status" value="1"/>
</dbReference>
<accession>A0A8B6Z211</accession>
<feature type="transmembrane region" description="Helical" evidence="10">
    <location>
        <begin position="185"/>
        <end position="216"/>
    </location>
</feature>
<dbReference type="GO" id="GO:0007165">
    <property type="term" value="P:signal transduction"/>
    <property type="evidence" value="ECO:0007669"/>
    <property type="project" value="UniProtKB-KW"/>
</dbReference>
<dbReference type="Pfam" id="PF02949">
    <property type="entry name" value="7tm_6"/>
    <property type="match status" value="2"/>
</dbReference>
<evidence type="ECO:0000256" key="7">
    <source>
        <dbReference type="ARBA" id="ARBA00023136"/>
    </source>
</evidence>
<keyword evidence="12" id="KW-1185">Reference proteome</keyword>
<keyword evidence="9 10" id="KW-0807">Transducer</keyword>
<keyword evidence="2" id="KW-1003">Cell membrane</keyword>
<accession>A0A7M7GTB5</accession>
<proteinExistence type="inferred from homology"/>
<keyword evidence="4 10" id="KW-0812">Transmembrane</keyword>
<dbReference type="GO" id="GO:0004984">
    <property type="term" value="F:olfactory receptor activity"/>
    <property type="evidence" value="ECO:0007669"/>
    <property type="project" value="InterPro"/>
</dbReference>
<protein>
    <recommendedName>
        <fullName evidence="10">Odorant receptor</fullName>
    </recommendedName>
</protein>
<feature type="transmembrane region" description="Helical" evidence="10">
    <location>
        <begin position="268"/>
        <end position="291"/>
    </location>
</feature>
<keyword evidence="5 10" id="KW-0552">Olfaction</keyword>
<evidence type="ECO:0000256" key="3">
    <source>
        <dbReference type="ARBA" id="ARBA00022606"/>
    </source>
</evidence>
<dbReference type="InterPro" id="IPR004117">
    <property type="entry name" value="7tm6_olfct_rcpt"/>
</dbReference>
<evidence type="ECO:0000256" key="4">
    <source>
        <dbReference type="ARBA" id="ARBA00022692"/>
    </source>
</evidence>
<evidence type="ECO:0000313" key="13">
    <source>
        <dbReference type="RefSeq" id="XP_006565943.1"/>
    </source>
</evidence>
<dbReference type="AlphaFoldDB" id="A0A7M7GTB5"/>
<evidence type="ECO:0000256" key="1">
    <source>
        <dbReference type="ARBA" id="ARBA00004651"/>
    </source>
</evidence>
<evidence type="ECO:0000256" key="2">
    <source>
        <dbReference type="ARBA" id="ARBA00022475"/>
    </source>
</evidence>
<dbReference type="OrthoDB" id="6614360at2759"/>
<name>A0A7M7GTB5_APIME</name>